<reference evidence="15 16" key="1">
    <citation type="submission" date="2020-06" db="EMBL/GenBank/DDBJ databases">
        <authorList>
            <person name="Criscuolo A."/>
        </authorList>
    </citation>
    <scope>NUCLEOTIDE SEQUENCE [LARGE SCALE GENOMIC DNA]</scope>
    <source>
        <strain evidence="15">1804121828</strain>
    </source>
</reference>
<dbReference type="GO" id="GO:0004518">
    <property type="term" value="F:nuclease activity"/>
    <property type="evidence" value="ECO:0007669"/>
    <property type="project" value="UniProtKB-KW"/>
</dbReference>
<protein>
    <recommendedName>
        <fullName evidence="12">UvrABC system protein A</fullName>
    </recommendedName>
    <alternativeName>
        <fullName evidence="13">Excinuclease ABC subunit A</fullName>
    </alternativeName>
</protein>
<dbReference type="PANTHER" id="PTHR43152:SF3">
    <property type="entry name" value="UVRABC SYSTEM PROTEIN A"/>
    <property type="match status" value="1"/>
</dbReference>
<evidence type="ECO:0000256" key="9">
    <source>
        <dbReference type="ARBA" id="ARBA00023125"/>
    </source>
</evidence>
<evidence type="ECO:0000256" key="3">
    <source>
        <dbReference type="ARBA" id="ARBA00022737"/>
    </source>
</evidence>
<evidence type="ECO:0000313" key="15">
    <source>
        <dbReference type="EMBL" id="CAC9931306.1"/>
    </source>
</evidence>
<keyword evidence="8" id="KW-0267">Excision nuclease</keyword>
<dbReference type="InterPro" id="IPR027417">
    <property type="entry name" value="P-loop_NTPase"/>
</dbReference>
<evidence type="ECO:0000256" key="7">
    <source>
        <dbReference type="ARBA" id="ARBA00022840"/>
    </source>
</evidence>
<keyword evidence="9" id="KW-0238">DNA-binding</keyword>
<dbReference type="GO" id="GO:0006281">
    <property type="term" value="P:DNA repair"/>
    <property type="evidence" value="ECO:0007669"/>
    <property type="project" value="UniProtKB-KW"/>
</dbReference>
<keyword evidence="7" id="KW-0067">ATP-binding</keyword>
<dbReference type="SMART" id="SM00382">
    <property type="entry name" value="AAA"/>
    <property type="match status" value="2"/>
</dbReference>
<dbReference type="InterPro" id="IPR003439">
    <property type="entry name" value="ABC_transporter-like_ATP-bd"/>
</dbReference>
<evidence type="ECO:0000256" key="4">
    <source>
        <dbReference type="ARBA" id="ARBA00022741"/>
    </source>
</evidence>
<dbReference type="GO" id="GO:0005524">
    <property type="term" value="F:ATP binding"/>
    <property type="evidence" value="ECO:0007669"/>
    <property type="project" value="UniProtKB-KW"/>
</dbReference>
<dbReference type="EMBL" id="CAIJCS010000019">
    <property type="protein sequence ID" value="CAC9931306.1"/>
    <property type="molecule type" value="Genomic_DNA"/>
</dbReference>
<keyword evidence="2" id="KW-0963">Cytoplasm</keyword>
<evidence type="ECO:0000256" key="12">
    <source>
        <dbReference type="ARBA" id="ARBA00039316"/>
    </source>
</evidence>
<dbReference type="GO" id="GO:0005737">
    <property type="term" value="C:cytoplasm"/>
    <property type="evidence" value="ECO:0007669"/>
    <property type="project" value="UniProtKB-SubCell"/>
</dbReference>
<dbReference type="RefSeq" id="WP_218956319.1">
    <property type="nucleotide sequence ID" value="NZ_CAIJCS010000019.1"/>
</dbReference>
<comment type="similarity">
    <text evidence="11">Belongs to the ABC transporter superfamily. UvrA family.</text>
</comment>
<feature type="domain" description="ABC transporter" evidence="14">
    <location>
        <begin position="450"/>
        <end position="745"/>
    </location>
</feature>
<dbReference type="AlphaFoldDB" id="A0A6V6Y3N7"/>
<evidence type="ECO:0000313" key="16">
    <source>
        <dbReference type="Proteomes" id="UP000586454"/>
    </source>
</evidence>
<evidence type="ECO:0000256" key="2">
    <source>
        <dbReference type="ARBA" id="ARBA00022490"/>
    </source>
</evidence>
<evidence type="ECO:0000256" key="13">
    <source>
        <dbReference type="ARBA" id="ARBA00042156"/>
    </source>
</evidence>
<accession>A0A6V6Y3N7</accession>
<keyword evidence="10" id="KW-0234">DNA repair</keyword>
<evidence type="ECO:0000256" key="8">
    <source>
        <dbReference type="ARBA" id="ARBA00022881"/>
    </source>
</evidence>
<name>A0A6V6Y3N7_9FIRM</name>
<dbReference type="Gene3D" id="1.20.1580.10">
    <property type="entry name" value="ABC transporter ATPase like domain"/>
    <property type="match status" value="2"/>
</dbReference>
<gene>
    <name evidence="15" type="ORF">PEPNEM18_00956</name>
</gene>
<comment type="subcellular location">
    <subcellularLocation>
        <location evidence="1">Cytoplasm</location>
    </subcellularLocation>
</comment>
<dbReference type="Proteomes" id="UP000586454">
    <property type="component" value="Unassembled WGS sequence"/>
</dbReference>
<organism evidence="15 16">
    <name type="scientific">Aedoeadaptatus nemausensis</name>
    <dbReference type="NCBI Taxonomy" id="2582829"/>
    <lineage>
        <taxon>Bacteria</taxon>
        <taxon>Bacillati</taxon>
        <taxon>Bacillota</taxon>
        <taxon>Tissierellia</taxon>
        <taxon>Tissierellales</taxon>
        <taxon>Peptoniphilaceae</taxon>
        <taxon>Aedoeadaptatus</taxon>
    </lineage>
</organism>
<dbReference type="Gene3D" id="3.40.50.300">
    <property type="entry name" value="P-loop containing nucleotide triphosphate hydrolases"/>
    <property type="match status" value="2"/>
</dbReference>
<sequence length="753" mass="84622">MKDEIRLYGMRENNLKNIDMTLPKNEIVVFTGLSGSGKSSVVFDTIAKESKRQLTKDFSSYERRHMTLYRRPDVDKIENLSTAVVVRQRAIHSSSRSDIASYMDIGPMMRLLFSRIAEPKIQEASDLSKYSRYGTCPTCDGNGLEIEVDLGKLVDFDKSLRDYAVQFAPLSPSQWQGRWMMTCGLFDPDLPIKDYPKEDYDLFIYGPADGGVVLAPFHTKNGDHKSWWDGLIPRFERLYVKRDISNLKSVSKEDVLAFCHYARCGTCKGTGLHPKVLESKINGFNIADIYNLEMEELLEFLESVEGDYGKTLARQMIPTVKQLMAMGLGYLNLNRQVSTLSGGEAQRLKIASKLGSTLNNLCYIFDEPSAGLHPEEVKKIGTIFKALRDRHNTVLIVEHDDQIIDMADWIVEMGPGSGRHGGEIVFQGKPEALEDREKRSGGDFELPEEKSFEGFYEVSHVKKNNLKNISVKIPKNSLTGICGVSGSGKSSLIDAIYERYDQAIMIDQKEIGQSRRSNLATYMGIMDKIRSLFAKENKVDKGLFSFNSKGACPTCKGKGFVEPDVAYSDPVKIICEDCGGERYSKEARSYTYSGHSIVDVLHMTAEEAKDLFDDDMIRKRLSLLEEVGLSYLSLGQATSTLSGGELQRLKLAHRLRRRGELYIFDEPTRGLHTADVQNFLALLQNLVENENTVVVIEHDMEVLLHADYILELGPVAGKEGGNIIFEGSLRDFLNEDTKTSYYLKKALNAKKDG</sequence>
<evidence type="ECO:0000256" key="1">
    <source>
        <dbReference type="ARBA" id="ARBA00004496"/>
    </source>
</evidence>
<dbReference type="Gene3D" id="1.10.8.280">
    <property type="entry name" value="ABC transporter ATPase domain-like"/>
    <property type="match status" value="1"/>
</dbReference>
<evidence type="ECO:0000259" key="14">
    <source>
        <dbReference type="PROSITE" id="PS50893"/>
    </source>
</evidence>
<dbReference type="Pfam" id="PF00005">
    <property type="entry name" value="ABC_tran"/>
    <property type="match status" value="1"/>
</dbReference>
<comment type="caution">
    <text evidence="15">The sequence shown here is derived from an EMBL/GenBank/DDBJ whole genome shotgun (WGS) entry which is preliminary data.</text>
</comment>
<dbReference type="GO" id="GO:0016887">
    <property type="term" value="F:ATP hydrolysis activity"/>
    <property type="evidence" value="ECO:0007669"/>
    <property type="project" value="InterPro"/>
</dbReference>
<evidence type="ECO:0000256" key="10">
    <source>
        <dbReference type="ARBA" id="ARBA00023204"/>
    </source>
</evidence>
<keyword evidence="6" id="KW-0228">DNA excision</keyword>
<evidence type="ECO:0000256" key="5">
    <source>
        <dbReference type="ARBA" id="ARBA00022763"/>
    </source>
</evidence>
<keyword evidence="3" id="KW-0677">Repeat</keyword>
<dbReference type="PROSITE" id="PS50893">
    <property type="entry name" value="ABC_TRANSPORTER_2"/>
    <property type="match status" value="1"/>
</dbReference>
<proteinExistence type="inferred from homology"/>
<dbReference type="SUPFAM" id="SSF52540">
    <property type="entry name" value="P-loop containing nucleoside triphosphate hydrolases"/>
    <property type="match status" value="2"/>
</dbReference>
<keyword evidence="5" id="KW-0227">DNA damage</keyword>
<dbReference type="PANTHER" id="PTHR43152">
    <property type="entry name" value="UVRABC SYSTEM PROTEIN A"/>
    <property type="match status" value="1"/>
</dbReference>
<keyword evidence="16" id="KW-1185">Reference proteome</keyword>
<dbReference type="InterPro" id="IPR003593">
    <property type="entry name" value="AAA+_ATPase"/>
</dbReference>
<evidence type="ECO:0000256" key="11">
    <source>
        <dbReference type="ARBA" id="ARBA00038000"/>
    </source>
</evidence>
<evidence type="ECO:0000256" key="6">
    <source>
        <dbReference type="ARBA" id="ARBA00022769"/>
    </source>
</evidence>
<dbReference type="GO" id="GO:0003677">
    <property type="term" value="F:DNA binding"/>
    <property type="evidence" value="ECO:0007669"/>
    <property type="project" value="UniProtKB-KW"/>
</dbReference>
<keyword evidence="4" id="KW-0547">Nucleotide-binding</keyword>